<comment type="similarity">
    <text evidence="1">Belongs to the ROK (NagC/XylR) family.</text>
</comment>
<accession>A0A1U7CN09</accession>
<dbReference type="Proteomes" id="UP000186309">
    <property type="component" value="Chromosome"/>
</dbReference>
<dbReference type="PROSITE" id="PS01125">
    <property type="entry name" value="ROK"/>
    <property type="match status" value="1"/>
</dbReference>
<dbReference type="InterPro" id="IPR000600">
    <property type="entry name" value="ROK"/>
</dbReference>
<keyword evidence="2" id="KW-0808">Transferase</keyword>
<dbReference type="InterPro" id="IPR043129">
    <property type="entry name" value="ATPase_NBD"/>
</dbReference>
<name>A0A1U7CN09_9BACT</name>
<organism evidence="2 3">
    <name type="scientific">Paludisphaera borealis</name>
    <dbReference type="NCBI Taxonomy" id="1387353"/>
    <lineage>
        <taxon>Bacteria</taxon>
        <taxon>Pseudomonadati</taxon>
        <taxon>Planctomycetota</taxon>
        <taxon>Planctomycetia</taxon>
        <taxon>Isosphaerales</taxon>
        <taxon>Isosphaeraceae</taxon>
        <taxon>Paludisphaera</taxon>
    </lineage>
</organism>
<reference evidence="3" key="1">
    <citation type="submission" date="2016-12" db="EMBL/GenBank/DDBJ databases">
        <title>Comparative genomics of four Isosphaeraceae planctomycetes: a common pool of plasmids and glycoside hydrolase genes.</title>
        <authorList>
            <person name="Ivanova A."/>
        </authorList>
    </citation>
    <scope>NUCLEOTIDE SEQUENCE [LARGE SCALE GENOMIC DNA]</scope>
    <source>
        <strain evidence="3">PX4</strain>
    </source>
</reference>
<evidence type="ECO:0000256" key="1">
    <source>
        <dbReference type="ARBA" id="ARBA00006479"/>
    </source>
</evidence>
<dbReference type="EC" id="2.7.1.2" evidence="2"/>
<dbReference type="PANTHER" id="PTHR18964">
    <property type="entry name" value="ROK (REPRESSOR, ORF, KINASE) FAMILY"/>
    <property type="match status" value="1"/>
</dbReference>
<proteinExistence type="inferred from homology"/>
<protein>
    <submittedName>
        <fullName evidence="2">Glucokinase</fullName>
        <ecNumber evidence="2">2.7.1.2</ecNumber>
    </submittedName>
</protein>
<dbReference type="KEGG" id="pbor:BSF38_01764"/>
<dbReference type="OrthoDB" id="9795247at2"/>
<gene>
    <name evidence="2" type="primary">glcK_2</name>
    <name evidence="2" type="ORF">BSF38_01764</name>
</gene>
<dbReference type="Pfam" id="PF00480">
    <property type="entry name" value="ROK"/>
    <property type="match status" value="1"/>
</dbReference>
<dbReference type="GO" id="GO:0004340">
    <property type="term" value="F:glucokinase activity"/>
    <property type="evidence" value="ECO:0007669"/>
    <property type="project" value="UniProtKB-EC"/>
</dbReference>
<sequence>MSAFEPRPPFYLGIDLGGTNIKSGVVEDSGRPLSSVSIETQADLGPVVGVENLAEAGRLAVQQSGLKWDQIAAVGLGSPGTMDLSRGMLLEPPNLPGWNQLPIRDLLAAKLDKPTILQNDANAAAFGEYWAGAGRNTRSLVLFTLGTGVGCGIISDERIIEGRHSHGGECGHIIIQMENGRRCACGAYGHLEAYASATALVKRAHELLAEQSTRSSLREIPAEELTSRAINEAADAGDGLARRLMRETSYYLAVGAVTLMHTIDPDIVLFGGGMIAAGSTFLEDIRQHIQKMAFPTVAKGCKIEYAELGGDAGFIGAAGCARAAFGR</sequence>
<keyword evidence="2" id="KW-0418">Kinase</keyword>
<dbReference type="SUPFAM" id="SSF53067">
    <property type="entry name" value="Actin-like ATPase domain"/>
    <property type="match status" value="1"/>
</dbReference>
<dbReference type="InterPro" id="IPR049874">
    <property type="entry name" value="ROK_cs"/>
</dbReference>
<dbReference type="AlphaFoldDB" id="A0A1U7CN09"/>
<dbReference type="PANTHER" id="PTHR18964:SF149">
    <property type="entry name" value="BIFUNCTIONAL UDP-N-ACETYLGLUCOSAMINE 2-EPIMERASE_N-ACETYLMANNOSAMINE KINASE"/>
    <property type="match status" value="1"/>
</dbReference>
<evidence type="ECO:0000313" key="3">
    <source>
        <dbReference type="Proteomes" id="UP000186309"/>
    </source>
</evidence>
<keyword evidence="3" id="KW-1185">Reference proteome</keyword>
<dbReference type="RefSeq" id="WP_076344834.1">
    <property type="nucleotide sequence ID" value="NZ_CP019082.1"/>
</dbReference>
<dbReference type="STRING" id="1387353.BSF38_01764"/>
<dbReference type="EMBL" id="CP019082">
    <property type="protein sequence ID" value="APW60296.1"/>
    <property type="molecule type" value="Genomic_DNA"/>
</dbReference>
<dbReference type="Gene3D" id="3.30.420.40">
    <property type="match status" value="2"/>
</dbReference>
<evidence type="ECO:0000313" key="2">
    <source>
        <dbReference type="EMBL" id="APW60296.1"/>
    </source>
</evidence>